<comment type="subunit">
    <text evidence="2 10">Heterodimer of HisH and HisF.</text>
</comment>
<keyword evidence="10" id="KW-0963">Cytoplasm</keyword>
<evidence type="ECO:0000256" key="9">
    <source>
        <dbReference type="ARBA" id="ARBA00049534"/>
    </source>
</evidence>
<keyword evidence="7 10" id="KW-0456">Lyase</keyword>
<feature type="active site" evidence="10 11">
    <location>
        <position position="217"/>
    </location>
</feature>
<dbReference type="InterPro" id="IPR017926">
    <property type="entry name" value="GATASE"/>
</dbReference>
<dbReference type="EMBL" id="JAGGMV010000002">
    <property type="protein sequence ID" value="MBP2201434.1"/>
    <property type="molecule type" value="Genomic_DNA"/>
</dbReference>
<comment type="subcellular location">
    <subcellularLocation>
        <location evidence="10">Cytoplasm</location>
    </subcellularLocation>
</comment>
<dbReference type="SUPFAM" id="SSF52317">
    <property type="entry name" value="Class I glutamine amidotransferase-like"/>
    <property type="match status" value="1"/>
</dbReference>
<dbReference type="GO" id="GO:0016829">
    <property type="term" value="F:lyase activity"/>
    <property type="evidence" value="ECO:0007669"/>
    <property type="project" value="UniProtKB-KW"/>
</dbReference>
<comment type="catalytic activity">
    <reaction evidence="9 10">
        <text>L-glutamine + H2O = L-glutamate + NH4(+)</text>
        <dbReference type="Rhea" id="RHEA:15889"/>
        <dbReference type="ChEBI" id="CHEBI:15377"/>
        <dbReference type="ChEBI" id="CHEBI:28938"/>
        <dbReference type="ChEBI" id="CHEBI:29985"/>
        <dbReference type="ChEBI" id="CHEBI:58359"/>
        <dbReference type="EC" id="3.5.1.2"/>
    </reaction>
</comment>
<keyword evidence="13" id="KW-0328">Glycosyltransferase</keyword>
<evidence type="ECO:0000256" key="6">
    <source>
        <dbReference type="ARBA" id="ARBA00023102"/>
    </source>
</evidence>
<evidence type="ECO:0000256" key="10">
    <source>
        <dbReference type="HAMAP-Rule" id="MF_00278"/>
    </source>
</evidence>
<evidence type="ECO:0000259" key="12">
    <source>
        <dbReference type="Pfam" id="PF00117"/>
    </source>
</evidence>
<evidence type="ECO:0000313" key="14">
    <source>
        <dbReference type="Proteomes" id="UP000740329"/>
    </source>
</evidence>
<dbReference type="Pfam" id="PF00117">
    <property type="entry name" value="GATase"/>
    <property type="match status" value="1"/>
</dbReference>
<gene>
    <name evidence="10" type="primary">hisH</name>
    <name evidence="13" type="ORF">J3E07_000846</name>
</gene>
<dbReference type="CDD" id="cd01748">
    <property type="entry name" value="GATase1_IGP_Synthase"/>
    <property type="match status" value="1"/>
</dbReference>
<dbReference type="GO" id="GO:0000107">
    <property type="term" value="F:imidazoleglycerol-phosphate synthase activity"/>
    <property type="evidence" value="ECO:0007669"/>
    <property type="project" value="UniProtKB-UniRule"/>
</dbReference>
<feature type="active site" evidence="10 11">
    <location>
        <position position="215"/>
    </location>
</feature>
<keyword evidence="13" id="KW-0808">Transferase</keyword>
<dbReference type="PIRSF" id="PIRSF000495">
    <property type="entry name" value="Amidotransf_hisH"/>
    <property type="match status" value="1"/>
</dbReference>
<dbReference type="NCBIfam" id="TIGR01855">
    <property type="entry name" value="IMP_synth_hisH"/>
    <property type="match status" value="1"/>
</dbReference>
<dbReference type="UniPathway" id="UPA00031">
    <property type="reaction ID" value="UER00010"/>
</dbReference>
<comment type="pathway">
    <text evidence="1 10">Amino-acid biosynthesis; L-histidine biosynthesis; L-histidine from 5-phospho-alpha-D-ribose 1-diphosphate: step 5/9.</text>
</comment>
<keyword evidence="3 10" id="KW-0028">Amino-acid biosynthesis</keyword>
<comment type="caution">
    <text evidence="13">The sequence shown here is derived from an EMBL/GenBank/DDBJ whole genome shotgun (WGS) entry which is preliminary data.</text>
</comment>
<dbReference type="EC" id="4.3.2.10" evidence="10"/>
<dbReference type="RefSeq" id="WP_209590921.1">
    <property type="nucleotide sequence ID" value="NZ_JAGGMV010000002.1"/>
</dbReference>
<dbReference type="PANTHER" id="PTHR42701:SF1">
    <property type="entry name" value="IMIDAZOLE GLYCEROL PHOSPHATE SYNTHASE SUBUNIT HISH"/>
    <property type="match status" value="1"/>
</dbReference>
<comment type="function">
    <text evidence="10">IGPS catalyzes the conversion of PRFAR and glutamine to IGP, AICAR and glutamate. The HisH subunit catalyzes the hydrolysis of glutamine to glutamate and ammonia as part of the synthesis of IGP and AICAR. The resulting ammonia molecule is channeled to the active site of HisF.</text>
</comment>
<evidence type="ECO:0000256" key="7">
    <source>
        <dbReference type="ARBA" id="ARBA00023239"/>
    </source>
</evidence>
<evidence type="ECO:0000256" key="3">
    <source>
        <dbReference type="ARBA" id="ARBA00022605"/>
    </source>
</evidence>
<evidence type="ECO:0000256" key="4">
    <source>
        <dbReference type="ARBA" id="ARBA00022801"/>
    </source>
</evidence>
<dbReference type="Proteomes" id="UP000740329">
    <property type="component" value="Unassembled WGS sequence"/>
</dbReference>
<name>A0A8J7RFM0_METVO</name>
<sequence length="233" mass="26345">MTNIIPENNSDGPKKDVTIVNYGLGNLKSVANIIKKMGGHPTISSSKEDIKNAEKLILPGVGAFDEGMNNLEKMDLINMLNIKVLDEKIPILGICLGMQLITKRSDEGQKEGLGWIDAETLSFANTFKNLNGNNNNIVGNNYTKNLKVPHMGWNYVKVEKETPLFKEMYENPRFYFVHSYYVNCNNKEDILTTTNYGIEFTSAVSKNNIYATQFHPEKSHKFGMKLIENFIKL</sequence>
<dbReference type="InterPro" id="IPR029062">
    <property type="entry name" value="Class_I_gatase-like"/>
</dbReference>
<evidence type="ECO:0000256" key="11">
    <source>
        <dbReference type="PIRSR" id="PIRSR000495-1"/>
    </source>
</evidence>
<protein>
    <recommendedName>
        <fullName evidence="10">Imidazole glycerol phosphate synthase subunit HisH</fullName>
        <ecNumber evidence="10">4.3.2.10</ecNumber>
    </recommendedName>
    <alternativeName>
        <fullName evidence="10">IGP synthase glutaminase subunit</fullName>
        <ecNumber evidence="10">3.5.1.2</ecNumber>
    </alternativeName>
    <alternativeName>
        <fullName evidence="10">IGP synthase subunit HisH</fullName>
    </alternativeName>
    <alternativeName>
        <fullName evidence="10">ImGP synthase subunit HisH</fullName>
        <shortName evidence="10">IGPS subunit HisH</shortName>
    </alternativeName>
</protein>
<feature type="active site" description="Nucleophile" evidence="10 11">
    <location>
        <position position="95"/>
    </location>
</feature>
<dbReference type="HAMAP" id="MF_00278">
    <property type="entry name" value="HisH"/>
    <property type="match status" value="1"/>
</dbReference>
<feature type="domain" description="Glutamine amidotransferase" evidence="12">
    <location>
        <begin position="21"/>
        <end position="231"/>
    </location>
</feature>
<keyword evidence="5 10" id="KW-0315">Glutamine amidotransferase</keyword>
<dbReference type="PROSITE" id="PS51273">
    <property type="entry name" value="GATASE_TYPE_1"/>
    <property type="match status" value="1"/>
</dbReference>
<organism evidence="13 14">
    <name type="scientific">Methanococcus voltae</name>
    <dbReference type="NCBI Taxonomy" id="2188"/>
    <lineage>
        <taxon>Archaea</taxon>
        <taxon>Methanobacteriati</taxon>
        <taxon>Methanobacteriota</taxon>
        <taxon>Methanomada group</taxon>
        <taxon>Methanococci</taxon>
        <taxon>Methanococcales</taxon>
        <taxon>Methanococcaceae</taxon>
        <taxon>Methanococcus</taxon>
    </lineage>
</organism>
<keyword evidence="4 10" id="KW-0378">Hydrolase</keyword>
<dbReference type="GO" id="GO:0005737">
    <property type="term" value="C:cytoplasm"/>
    <property type="evidence" value="ECO:0007669"/>
    <property type="project" value="UniProtKB-SubCell"/>
</dbReference>
<dbReference type="Gene3D" id="3.40.50.880">
    <property type="match status" value="1"/>
</dbReference>
<evidence type="ECO:0000256" key="8">
    <source>
        <dbReference type="ARBA" id="ARBA00047838"/>
    </source>
</evidence>
<evidence type="ECO:0000256" key="5">
    <source>
        <dbReference type="ARBA" id="ARBA00022962"/>
    </source>
</evidence>
<dbReference type="AlphaFoldDB" id="A0A8J7RFM0"/>
<accession>A0A8J7RFM0</accession>
<dbReference type="EC" id="3.5.1.2" evidence="10"/>
<proteinExistence type="inferred from homology"/>
<keyword evidence="6 10" id="KW-0368">Histidine biosynthesis</keyword>
<evidence type="ECO:0000313" key="13">
    <source>
        <dbReference type="EMBL" id="MBP2201434.1"/>
    </source>
</evidence>
<dbReference type="PANTHER" id="PTHR42701">
    <property type="entry name" value="IMIDAZOLE GLYCEROL PHOSPHATE SYNTHASE SUBUNIT HISH"/>
    <property type="match status" value="1"/>
</dbReference>
<dbReference type="GO" id="GO:0000105">
    <property type="term" value="P:L-histidine biosynthetic process"/>
    <property type="evidence" value="ECO:0007669"/>
    <property type="project" value="UniProtKB-UniRule"/>
</dbReference>
<reference evidence="13" key="1">
    <citation type="submission" date="2021-03" db="EMBL/GenBank/DDBJ databases">
        <title>Genomic Encyclopedia of Type Strains, Phase IV (KMG-V): Genome sequencing to study the core and pangenomes of soil and plant-associated prokaryotes.</title>
        <authorList>
            <person name="Whitman W."/>
        </authorList>
    </citation>
    <scope>NUCLEOTIDE SEQUENCE</scope>
    <source>
        <strain evidence="13">C4</strain>
    </source>
</reference>
<evidence type="ECO:0000256" key="1">
    <source>
        <dbReference type="ARBA" id="ARBA00005091"/>
    </source>
</evidence>
<evidence type="ECO:0000256" key="2">
    <source>
        <dbReference type="ARBA" id="ARBA00011152"/>
    </source>
</evidence>
<dbReference type="InterPro" id="IPR010139">
    <property type="entry name" value="Imidazole-glycPsynth_HisH"/>
</dbReference>
<comment type="catalytic activity">
    <reaction evidence="8 10">
        <text>5-[(5-phospho-1-deoxy-D-ribulos-1-ylimino)methylamino]-1-(5-phospho-beta-D-ribosyl)imidazole-4-carboxamide + L-glutamine = D-erythro-1-(imidazol-4-yl)glycerol 3-phosphate + 5-amino-1-(5-phospho-beta-D-ribosyl)imidazole-4-carboxamide + L-glutamate + H(+)</text>
        <dbReference type="Rhea" id="RHEA:24793"/>
        <dbReference type="ChEBI" id="CHEBI:15378"/>
        <dbReference type="ChEBI" id="CHEBI:29985"/>
        <dbReference type="ChEBI" id="CHEBI:58278"/>
        <dbReference type="ChEBI" id="CHEBI:58359"/>
        <dbReference type="ChEBI" id="CHEBI:58475"/>
        <dbReference type="ChEBI" id="CHEBI:58525"/>
        <dbReference type="EC" id="4.3.2.10"/>
    </reaction>
</comment>
<dbReference type="GO" id="GO:0004359">
    <property type="term" value="F:glutaminase activity"/>
    <property type="evidence" value="ECO:0007669"/>
    <property type="project" value="UniProtKB-EC"/>
</dbReference>